<dbReference type="PANTHER" id="PTHR43537">
    <property type="entry name" value="TRANSCRIPTIONAL REGULATOR, GNTR FAMILY"/>
    <property type="match status" value="1"/>
</dbReference>
<name>A0AAC8YZ77_SPHMC</name>
<proteinExistence type="predicted"/>
<protein>
    <recommendedName>
        <fullName evidence="4">HTH gntR-type domain-containing protein</fullName>
    </recommendedName>
</protein>
<accession>A0AAC8YZ77</accession>
<dbReference type="InterPro" id="IPR036390">
    <property type="entry name" value="WH_DNA-bd_sf"/>
</dbReference>
<gene>
    <name evidence="5" type="ORF">ATM17_07800</name>
</gene>
<dbReference type="Gene3D" id="1.20.120.530">
    <property type="entry name" value="GntR ligand-binding domain-like"/>
    <property type="match status" value="1"/>
</dbReference>
<dbReference type="SUPFAM" id="SSF48008">
    <property type="entry name" value="GntR ligand-binding domain-like"/>
    <property type="match status" value="1"/>
</dbReference>
<evidence type="ECO:0000259" key="4">
    <source>
        <dbReference type="PROSITE" id="PS50949"/>
    </source>
</evidence>
<evidence type="ECO:0000256" key="1">
    <source>
        <dbReference type="ARBA" id="ARBA00023015"/>
    </source>
</evidence>
<dbReference type="Pfam" id="PF00392">
    <property type="entry name" value="GntR"/>
    <property type="match status" value="1"/>
</dbReference>
<evidence type="ECO:0000313" key="5">
    <source>
        <dbReference type="EMBL" id="AMU88945.1"/>
    </source>
</evidence>
<dbReference type="InterPro" id="IPR008920">
    <property type="entry name" value="TF_FadR/GntR_C"/>
</dbReference>
<dbReference type="PANTHER" id="PTHR43537:SF41">
    <property type="entry name" value="TRANSCRIPTIONAL REGULATORY PROTEIN"/>
    <property type="match status" value="1"/>
</dbReference>
<reference evidence="5 6" key="2">
    <citation type="journal article" date="2016" name="Genome Announc.">
        <title>Complete Genome Sequence of Sphingopyxis macrogoltabida Strain 203N (NBRC 111659), a Polyethylene Glycol Degrader.</title>
        <authorList>
            <person name="Ohtsubo Y."/>
            <person name="Nonoyama S."/>
            <person name="Nagata Y."/>
            <person name="Numata M."/>
            <person name="Tsuchikane K."/>
            <person name="Hosoyama A."/>
            <person name="Yamazoe A."/>
            <person name="Tsuda M."/>
            <person name="Fujita N."/>
            <person name="Kawai F."/>
        </authorList>
    </citation>
    <scope>NUCLEOTIDE SEQUENCE [LARGE SCALE GENOMIC DNA]</scope>
    <source>
        <strain evidence="5 6">203N</strain>
    </source>
</reference>
<dbReference type="SMART" id="SM00345">
    <property type="entry name" value="HTH_GNTR"/>
    <property type="match status" value="1"/>
</dbReference>
<dbReference type="Proteomes" id="UP000076088">
    <property type="component" value="Chromosome"/>
</dbReference>
<dbReference type="GO" id="GO:0003677">
    <property type="term" value="F:DNA binding"/>
    <property type="evidence" value="ECO:0007669"/>
    <property type="project" value="UniProtKB-KW"/>
</dbReference>
<dbReference type="InterPro" id="IPR036388">
    <property type="entry name" value="WH-like_DNA-bd_sf"/>
</dbReference>
<dbReference type="Pfam" id="PF07729">
    <property type="entry name" value="FCD"/>
    <property type="match status" value="1"/>
</dbReference>
<dbReference type="PROSITE" id="PS50949">
    <property type="entry name" value="HTH_GNTR"/>
    <property type="match status" value="1"/>
</dbReference>
<keyword evidence="3" id="KW-0804">Transcription</keyword>
<feature type="domain" description="HTH gntR-type" evidence="4">
    <location>
        <begin position="16"/>
        <end position="83"/>
    </location>
</feature>
<dbReference type="InterPro" id="IPR011711">
    <property type="entry name" value="GntR_C"/>
</dbReference>
<dbReference type="EMBL" id="CP013344">
    <property type="protein sequence ID" value="AMU88945.1"/>
    <property type="molecule type" value="Genomic_DNA"/>
</dbReference>
<sequence>MVKKPEKRQPKIVSRVKIADSVTDEIRQLILSGEIADGSPLRQDALAEQMGTSRIPVREALSRLESEGLVASFPHKGYVVTGLSRSDIEELFDLRTMLEPDLIRHAIPKMTEEDLAAATAILEEYDAALLTGDVDTWGDLNRQFHMALYAPSGRAKTLDIVRGLLVNADRYTRLVLTVGYGIDKAQEDHGGLLDLCRRGLINQAVALTRDHIERTGADLLEMLDARDRETTGEPAPATA</sequence>
<keyword evidence="1" id="KW-0805">Transcription regulation</keyword>
<dbReference type="InterPro" id="IPR000524">
    <property type="entry name" value="Tscrpt_reg_HTH_GntR"/>
</dbReference>
<evidence type="ECO:0000313" key="6">
    <source>
        <dbReference type="Proteomes" id="UP000076088"/>
    </source>
</evidence>
<dbReference type="PRINTS" id="PR00035">
    <property type="entry name" value="HTHGNTR"/>
</dbReference>
<dbReference type="SMART" id="SM00895">
    <property type="entry name" value="FCD"/>
    <property type="match status" value="1"/>
</dbReference>
<evidence type="ECO:0000256" key="3">
    <source>
        <dbReference type="ARBA" id="ARBA00023163"/>
    </source>
</evidence>
<dbReference type="AlphaFoldDB" id="A0AAC8YZ77"/>
<evidence type="ECO:0000256" key="2">
    <source>
        <dbReference type="ARBA" id="ARBA00023125"/>
    </source>
</evidence>
<keyword evidence="6" id="KW-1185">Reference proteome</keyword>
<dbReference type="GO" id="GO:0003700">
    <property type="term" value="F:DNA-binding transcription factor activity"/>
    <property type="evidence" value="ECO:0007669"/>
    <property type="project" value="InterPro"/>
</dbReference>
<reference evidence="6" key="1">
    <citation type="submission" date="2015-11" db="EMBL/GenBank/DDBJ databases">
        <title>Complete genome sequence of a polyethylene-glycol degrader Sphingopyxis macrogoltabida 203N (NBRC 111659).</title>
        <authorList>
            <person name="Yoshiyuki O."/>
            <person name="Shouta N."/>
            <person name="Nagata Y."/>
            <person name="Numata M."/>
            <person name="Tsuchikane K."/>
            <person name="Hosoyama A."/>
            <person name="Yamazoe A."/>
            <person name="Tsuda M."/>
            <person name="Fujita N."/>
            <person name="Kawai F."/>
        </authorList>
    </citation>
    <scope>NUCLEOTIDE SEQUENCE [LARGE SCALE GENOMIC DNA]</scope>
    <source>
        <strain evidence="6">203N</strain>
    </source>
</reference>
<dbReference type="Gene3D" id="1.10.10.10">
    <property type="entry name" value="Winged helix-like DNA-binding domain superfamily/Winged helix DNA-binding domain"/>
    <property type="match status" value="1"/>
</dbReference>
<organism evidence="5 6">
    <name type="scientific">Sphingopyxis macrogoltabida</name>
    <name type="common">Sphingomonas macrogoltabidus</name>
    <dbReference type="NCBI Taxonomy" id="33050"/>
    <lineage>
        <taxon>Bacteria</taxon>
        <taxon>Pseudomonadati</taxon>
        <taxon>Pseudomonadota</taxon>
        <taxon>Alphaproteobacteria</taxon>
        <taxon>Sphingomonadales</taxon>
        <taxon>Sphingomonadaceae</taxon>
        <taxon>Sphingopyxis</taxon>
    </lineage>
</organism>
<dbReference type="SUPFAM" id="SSF46785">
    <property type="entry name" value="Winged helix' DNA-binding domain"/>
    <property type="match status" value="1"/>
</dbReference>
<dbReference type="CDD" id="cd07377">
    <property type="entry name" value="WHTH_GntR"/>
    <property type="match status" value="1"/>
</dbReference>
<dbReference type="KEGG" id="smaz:LH19_12085"/>
<keyword evidence="2" id="KW-0238">DNA-binding</keyword>